<evidence type="ECO:0000256" key="2">
    <source>
        <dbReference type="ARBA" id="ARBA00022692"/>
    </source>
</evidence>
<dbReference type="GO" id="GO:0004252">
    <property type="term" value="F:serine-type endopeptidase activity"/>
    <property type="evidence" value="ECO:0007669"/>
    <property type="project" value="InterPro"/>
</dbReference>
<keyword evidence="3 5" id="KW-1133">Transmembrane helix</keyword>
<evidence type="ECO:0000259" key="6">
    <source>
        <dbReference type="Pfam" id="PF01694"/>
    </source>
</evidence>
<evidence type="ECO:0000256" key="4">
    <source>
        <dbReference type="ARBA" id="ARBA00023136"/>
    </source>
</evidence>
<dbReference type="EMBL" id="JAPHEH010000001">
    <property type="protein sequence ID" value="MDG4474747.1"/>
    <property type="molecule type" value="Genomic_DNA"/>
</dbReference>
<proteinExistence type="predicted"/>
<keyword evidence="7" id="KW-0645">Protease</keyword>
<dbReference type="RefSeq" id="WP_307631727.1">
    <property type="nucleotide sequence ID" value="NZ_JAPHEH010000001.1"/>
</dbReference>
<sequence length="304" mass="33532">MHPPEPLSSWVSIGLTPEREVAHLWSLVLHAADIEHELFHGAAGWQLLVPEENIIRARQELLLFSEENQDWPPERPFRFERETIVENAPPVLPVIGGLVVFYGVTGAWESHSHWFDIGALDRFRVLHDGQWWRLVTALTLHADSVHLLGNIFFGGVLVYSLCRHLGSGIAWFSVLCTGVLANGINVFFHDDLYRSIGFSTAVFGMVGILSGMRLRRIGGWQEMVLALGSAASLLALMGSSGERTDLGAHFWGVFVGLLVGMLLVALGLAGKRVLAPAGQWLLFVASLAMVFGCWLFALYPRSGL</sequence>
<name>A0A9X4MDU3_9BACT</name>
<dbReference type="InterPro" id="IPR022764">
    <property type="entry name" value="Peptidase_S54_rhomboid_dom"/>
</dbReference>
<dbReference type="Gene3D" id="1.20.1540.10">
    <property type="entry name" value="Rhomboid-like"/>
    <property type="match status" value="1"/>
</dbReference>
<dbReference type="SUPFAM" id="SSF144091">
    <property type="entry name" value="Rhomboid-like"/>
    <property type="match status" value="1"/>
</dbReference>
<comment type="subcellular location">
    <subcellularLocation>
        <location evidence="1">Membrane</location>
        <topology evidence="1">Multi-pass membrane protein</topology>
    </subcellularLocation>
</comment>
<keyword evidence="4 5" id="KW-0472">Membrane</keyword>
<feature type="transmembrane region" description="Helical" evidence="5">
    <location>
        <begin position="224"/>
        <end position="241"/>
    </location>
</feature>
<evidence type="ECO:0000256" key="3">
    <source>
        <dbReference type="ARBA" id="ARBA00022989"/>
    </source>
</evidence>
<keyword evidence="7" id="KW-0378">Hydrolase</keyword>
<evidence type="ECO:0000313" key="7">
    <source>
        <dbReference type="EMBL" id="MDG4474747.1"/>
    </source>
</evidence>
<feature type="transmembrane region" description="Helical" evidence="5">
    <location>
        <begin position="194"/>
        <end position="212"/>
    </location>
</feature>
<keyword evidence="8" id="KW-1185">Reference proteome</keyword>
<keyword evidence="2 5" id="KW-0812">Transmembrane</keyword>
<dbReference type="AlphaFoldDB" id="A0A9X4MDU3"/>
<dbReference type="Pfam" id="PF01694">
    <property type="entry name" value="Rhomboid"/>
    <property type="match status" value="1"/>
</dbReference>
<dbReference type="Proteomes" id="UP001154240">
    <property type="component" value="Unassembled WGS sequence"/>
</dbReference>
<accession>A0A9X4MDU3</accession>
<dbReference type="PANTHER" id="PTHR43066">
    <property type="entry name" value="RHOMBOID-RELATED PROTEIN"/>
    <property type="match status" value="1"/>
</dbReference>
<reference evidence="7" key="2">
    <citation type="submission" date="2022-10" db="EMBL/GenBank/DDBJ databases">
        <authorList>
            <person name="Aronson H.S."/>
        </authorList>
    </citation>
    <scope>NUCLEOTIDE SEQUENCE</scope>
    <source>
        <strain evidence="7">RS19-109</strain>
    </source>
</reference>
<dbReference type="GO" id="GO:0016020">
    <property type="term" value="C:membrane"/>
    <property type="evidence" value="ECO:0007669"/>
    <property type="project" value="UniProtKB-SubCell"/>
</dbReference>
<gene>
    <name evidence="7" type="ORF">OLX77_01060</name>
</gene>
<feature type="transmembrane region" description="Helical" evidence="5">
    <location>
        <begin position="144"/>
        <end position="162"/>
    </location>
</feature>
<feature type="transmembrane region" description="Helical" evidence="5">
    <location>
        <begin position="247"/>
        <end position="268"/>
    </location>
</feature>
<evidence type="ECO:0000256" key="5">
    <source>
        <dbReference type="SAM" id="Phobius"/>
    </source>
</evidence>
<organism evidence="7 8">
    <name type="scientific">Thiovibrio frasassiensis</name>
    <dbReference type="NCBI Taxonomy" id="2984131"/>
    <lineage>
        <taxon>Bacteria</taxon>
        <taxon>Pseudomonadati</taxon>
        <taxon>Thermodesulfobacteriota</taxon>
        <taxon>Desulfobulbia</taxon>
        <taxon>Desulfobulbales</taxon>
        <taxon>Thiovibrionaceae</taxon>
        <taxon>Thiovibrio</taxon>
    </lineage>
</organism>
<feature type="transmembrane region" description="Helical" evidence="5">
    <location>
        <begin position="169"/>
        <end position="188"/>
    </location>
</feature>
<comment type="caution">
    <text evidence="7">The sequence shown here is derived from an EMBL/GenBank/DDBJ whole genome shotgun (WGS) entry which is preliminary data.</text>
</comment>
<evidence type="ECO:0000256" key="1">
    <source>
        <dbReference type="ARBA" id="ARBA00004141"/>
    </source>
</evidence>
<dbReference type="GO" id="GO:0006508">
    <property type="term" value="P:proteolysis"/>
    <property type="evidence" value="ECO:0007669"/>
    <property type="project" value="UniProtKB-KW"/>
</dbReference>
<protein>
    <submittedName>
        <fullName evidence="7">Rhomboid family intramembrane serine protease</fullName>
    </submittedName>
</protein>
<feature type="transmembrane region" description="Helical" evidence="5">
    <location>
        <begin position="280"/>
        <end position="299"/>
    </location>
</feature>
<evidence type="ECO:0000313" key="8">
    <source>
        <dbReference type="Proteomes" id="UP001154240"/>
    </source>
</evidence>
<dbReference type="PANTHER" id="PTHR43066:SF5">
    <property type="entry name" value="RHOMBOID-LIKE PROTEIN 11, CHLOROPLASTIC-RELATED"/>
    <property type="match status" value="1"/>
</dbReference>
<dbReference type="InterPro" id="IPR035952">
    <property type="entry name" value="Rhomboid-like_sf"/>
</dbReference>
<reference evidence="7" key="1">
    <citation type="journal article" date="2022" name="bioRxiv">
        <title>Thiovibrio frasassiensisgen. nov., sp. nov., an autotrophic, elemental sulfur disproportionating bacterium isolated from sulfidic karst sediment, and proposal of Thiovibrionaceae fam. nov.</title>
        <authorList>
            <person name="Aronson H."/>
            <person name="Thomas C."/>
            <person name="Bhattacharyya M."/>
            <person name="Eckstein S."/>
            <person name="Jensen S."/>
            <person name="Barco R."/>
            <person name="Macalady J."/>
            <person name="Amend J."/>
        </authorList>
    </citation>
    <scope>NUCLEOTIDE SEQUENCE</scope>
    <source>
        <strain evidence="7">RS19-109</strain>
    </source>
</reference>
<feature type="domain" description="Peptidase S54 rhomboid" evidence="6">
    <location>
        <begin position="129"/>
        <end position="264"/>
    </location>
</feature>